<dbReference type="Pfam" id="PF24883">
    <property type="entry name" value="NPHP3_N"/>
    <property type="match status" value="1"/>
</dbReference>
<dbReference type="Proteomes" id="UP000623687">
    <property type="component" value="Unassembled WGS sequence"/>
</dbReference>
<evidence type="ECO:0000313" key="3">
    <source>
        <dbReference type="EMBL" id="KAF7431032.1"/>
    </source>
</evidence>
<organism evidence="3 4">
    <name type="scientific">Pleurotus ostreatus</name>
    <name type="common">Oyster mushroom</name>
    <name type="synonym">White-rot fungus</name>
    <dbReference type="NCBI Taxonomy" id="5322"/>
    <lineage>
        <taxon>Eukaryota</taxon>
        <taxon>Fungi</taxon>
        <taxon>Dikarya</taxon>
        <taxon>Basidiomycota</taxon>
        <taxon>Agaricomycotina</taxon>
        <taxon>Agaricomycetes</taxon>
        <taxon>Agaricomycetidae</taxon>
        <taxon>Agaricales</taxon>
        <taxon>Pleurotineae</taxon>
        <taxon>Pleurotaceae</taxon>
        <taxon>Pleurotus</taxon>
    </lineage>
</organism>
<keyword evidence="1" id="KW-0677">Repeat</keyword>
<gene>
    <name evidence="3" type="ORF">PC9H_006748</name>
</gene>
<evidence type="ECO:0000256" key="1">
    <source>
        <dbReference type="ARBA" id="ARBA00022737"/>
    </source>
</evidence>
<evidence type="ECO:0000313" key="4">
    <source>
        <dbReference type="Proteomes" id="UP000623687"/>
    </source>
</evidence>
<evidence type="ECO:0000259" key="2">
    <source>
        <dbReference type="Pfam" id="PF24883"/>
    </source>
</evidence>
<dbReference type="PANTHER" id="PTHR10039">
    <property type="entry name" value="AMELOGENIN"/>
    <property type="match status" value="1"/>
</dbReference>
<feature type="domain" description="Nephrocystin 3-like N-terminal" evidence="2">
    <location>
        <begin position="175"/>
        <end position="337"/>
    </location>
</feature>
<dbReference type="Gene3D" id="3.40.50.300">
    <property type="entry name" value="P-loop containing nucleotide triphosphate hydrolases"/>
    <property type="match status" value="1"/>
</dbReference>
<dbReference type="PANTHER" id="PTHR10039:SF16">
    <property type="entry name" value="GPI INOSITOL-DEACYLASE"/>
    <property type="match status" value="1"/>
</dbReference>
<dbReference type="GeneID" id="59376566"/>
<dbReference type="SUPFAM" id="SSF52540">
    <property type="entry name" value="P-loop containing nucleoside triphosphate hydrolases"/>
    <property type="match status" value="2"/>
</dbReference>
<comment type="caution">
    <text evidence="3">The sequence shown here is derived from an EMBL/GenBank/DDBJ whole genome shotgun (WGS) entry which is preliminary data.</text>
</comment>
<dbReference type="AlphaFoldDB" id="A0A8H6ZY68"/>
<reference evidence="3" key="1">
    <citation type="submission" date="2019-07" db="EMBL/GenBank/DDBJ databases">
        <authorList>
            <person name="Palmer J.M."/>
        </authorList>
    </citation>
    <scope>NUCLEOTIDE SEQUENCE</scope>
    <source>
        <strain evidence="3">PC9</strain>
    </source>
</reference>
<protein>
    <recommendedName>
        <fullName evidence="2">Nephrocystin 3-like N-terminal domain-containing protein</fullName>
    </recommendedName>
</protein>
<dbReference type="InterPro" id="IPR027417">
    <property type="entry name" value="P-loop_NTPase"/>
</dbReference>
<keyword evidence="4" id="KW-1185">Reference proteome</keyword>
<dbReference type="InterPro" id="IPR056884">
    <property type="entry name" value="NPHP3-like_N"/>
</dbReference>
<dbReference type="OrthoDB" id="3027122at2759"/>
<dbReference type="VEuPathDB" id="FungiDB:PC9H_006748"/>
<name>A0A8H6ZY68_PLEOS</name>
<proteinExistence type="predicted"/>
<dbReference type="EMBL" id="JACETU010000004">
    <property type="protein sequence ID" value="KAF7431032.1"/>
    <property type="molecule type" value="Genomic_DNA"/>
</dbReference>
<accession>A0A8H6ZY68</accession>
<sequence length="653" mass="74226">MTSASNSQKWYRKVFKKFQKKNKQPGPHPKTEQNEAAKLAMNGAKLVIRGATDTLEGVPAPGLQGALRGVLFIIDNIDRARQNADDFKQLTEHLGACQNVFVRYQSGTIPPPLKEAITTLNDLRIDPPSNEGNDLDRKLLVDKLPTAKGTSYNSAERSHVVPCLDNTRTNLRRRIVNWLLDPNAPAVFWLKGMAGTGKSTVAQSIAELCAEENYLAANYFFARDKALHQTMQYFFPTLAHQLSEFDIRLIPFLAQVVQTQSRLNDLNYSAQFRPLITQPLEDLRRIVPSLFFPMAIVVDAIDECENSRDAKGVLSLLLSGKIQGPKRPDLKIFITSRPEPHIQATFDAAASTNLQRFVAHDIDSEEDVKNDIAMYLQQGFKNIQAENPRCFRTRKAPWPTQFEMKKLLQRSGQLFIYAALVLKFVGDPRLHPMEQLRIVLDAHREGQSQVYADLDDLYRQIILQDPKLDRVHAVIGTILLVFEPLSSMELEILLELEDGNADKTLQWLQSVLAIPSDEEQPIRLYHPSFHDFLTNKDRAGDLYLDPAVQHGRLARACSRIIQIGWPTWQTEEGVTNAHLRLFRYACTRWAYHLCRSDTSDPTLPQYLNNFLQSSIRKWFDALIRLELLNTLVMSVAEIFRSVGIASVLERPSY</sequence>
<dbReference type="RefSeq" id="XP_036632310.1">
    <property type="nucleotide sequence ID" value="XM_036776291.1"/>
</dbReference>